<dbReference type="PANTHER" id="PTHR21419:SF23">
    <property type="entry name" value="PROTEIN DEFECTIVE IN EXINE FORMATION 1"/>
    <property type="match status" value="1"/>
</dbReference>
<feature type="transmembrane region" description="Helical" evidence="6">
    <location>
        <begin position="710"/>
        <end position="731"/>
    </location>
</feature>
<dbReference type="AlphaFoldDB" id="A0AAW2ZQ31"/>
<name>A0AAW2ZQ31_9EUKA</name>
<dbReference type="Pfam" id="PF13517">
    <property type="entry name" value="FG-GAP_3"/>
    <property type="match status" value="1"/>
</dbReference>
<accession>A0AAW2ZQ31</accession>
<evidence type="ECO:0000256" key="3">
    <source>
        <dbReference type="ARBA" id="ARBA00022729"/>
    </source>
</evidence>
<keyword evidence="10" id="KW-1185">Reference proteome</keyword>
<feature type="domain" description="DEX1 C-terminal" evidence="8">
    <location>
        <begin position="603"/>
        <end position="704"/>
    </location>
</feature>
<evidence type="ECO:0000259" key="8">
    <source>
        <dbReference type="Pfam" id="PF23722"/>
    </source>
</evidence>
<evidence type="ECO:0000256" key="6">
    <source>
        <dbReference type="SAM" id="Phobius"/>
    </source>
</evidence>
<dbReference type="GO" id="GO:0016020">
    <property type="term" value="C:membrane"/>
    <property type="evidence" value="ECO:0007669"/>
    <property type="project" value="UniProtKB-SubCell"/>
</dbReference>
<organism evidence="9 10">
    <name type="scientific">Acrasis kona</name>
    <dbReference type="NCBI Taxonomy" id="1008807"/>
    <lineage>
        <taxon>Eukaryota</taxon>
        <taxon>Discoba</taxon>
        <taxon>Heterolobosea</taxon>
        <taxon>Tetramitia</taxon>
        <taxon>Eutetramitia</taxon>
        <taxon>Acrasidae</taxon>
        <taxon>Acrasis</taxon>
    </lineage>
</organism>
<dbReference type="Pfam" id="PF23722">
    <property type="entry name" value="Beta-sand_DEX1"/>
    <property type="match status" value="1"/>
</dbReference>
<dbReference type="PANTHER" id="PTHR21419">
    <property type="match status" value="1"/>
</dbReference>
<dbReference type="InterPro" id="IPR015943">
    <property type="entry name" value="WD40/YVTN_repeat-like_dom_sf"/>
</dbReference>
<dbReference type="Proteomes" id="UP001431209">
    <property type="component" value="Unassembled WGS sequence"/>
</dbReference>
<comment type="subcellular location">
    <subcellularLocation>
        <location evidence="1">Membrane</location>
        <topology evidence="1">Single-pass membrane protein</topology>
    </subcellularLocation>
</comment>
<evidence type="ECO:0000313" key="9">
    <source>
        <dbReference type="EMBL" id="KAL0491966.1"/>
    </source>
</evidence>
<evidence type="ECO:0000256" key="1">
    <source>
        <dbReference type="ARBA" id="ARBA00004167"/>
    </source>
</evidence>
<evidence type="ECO:0000256" key="2">
    <source>
        <dbReference type="ARBA" id="ARBA00022692"/>
    </source>
</evidence>
<dbReference type="InterPro" id="IPR013517">
    <property type="entry name" value="FG-GAP"/>
</dbReference>
<dbReference type="Gene3D" id="2.130.10.10">
    <property type="entry name" value="YVTN repeat-like/Quinoprotein amine dehydrogenase"/>
    <property type="match status" value="1"/>
</dbReference>
<proteinExistence type="predicted"/>
<keyword evidence="5 6" id="KW-0472">Membrane</keyword>
<dbReference type="InterPro" id="IPR045232">
    <property type="entry name" value="FAM234"/>
</dbReference>
<sequence length="739" mass="82646">MWRTGTIILLLIVNYAISQANKISSNEQLQKNKFSERRIISVEDVIFSQDASKFHPQSKCKKNVDLAWTTTLGSSIYQTPIVEDLRNDDHKQIIVPTFVRYLEVLRGDNGVQHSDQSSFPFIHPNLVSHSSATTFDIDSNGVDEIVMYTADAEVLFFSTSGSLLSDYTIKIPPLKVDKHWHRGLEDRDDVDLQYNLHQNTPNKGSNRKILQVDEKKKSRQEVAAGTEGSLSKEARDSLKLIFGNAHQEFIDEAIFKPKNYDAEQKKRVEQEAKPGTEWVYVDAHLLATPLIIDIDGDGVDEMILPVSYFFDREKYMNNAGSIPIDVNIADYIAGGIVCVELKTGTVKWQIHLDMTTERVMRRAYIYSSPTVIDLDLDGHLEIIIGTSLGWIYVITDKGEMYQHNFPVMMGEIQAQVIAEDINNDGNVEICAVDYNSNLACFDEKGNAIWERRLSGSTSTAPTVGDVNNDGILDLIIGTNSGAIFAVSGSDGKDIEHFPIKTGHSIHSQATLLKMDQGMMTIIVPSFDGFVYMIDGPTGCIDKIDIGENSYSQVLVSDLNHDGKLELLVTTMNGNVYNLGTQVPYHPMKVREHHGYLTRDEYHGIHATLGSRGFRDVIGSKMSVEFEIVDNRKMPSHVPRSYQVDIKVRSKGQTADAFTKRYEKPGTYVAIVDVPSKPFSSASVSIVMKNDRGQLFKDSFSVTLNSGFLNLFKWIIVIPFTACATIVLFGWVGSRNQLPT</sequence>
<evidence type="ECO:0000313" key="10">
    <source>
        <dbReference type="Proteomes" id="UP001431209"/>
    </source>
</evidence>
<keyword evidence="4 6" id="KW-1133">Transmembrane helix</keyword>
<dbReference type="EMBL" id="JAOPGA020001893">
    <property type="protein sequence ID" value="KAL0491966.1"/>
    <property type="molecule type" value="Genomic_DNA"/>
</dbReference>
<evidence type="ECO:0000256" key="4">
    <source>
        <dbReference type="ARBA" id="ARBA00022989"/>
    </source>
</evidence>
<dbReference type="SUPFAM" id="SSF69318">
    <property type="entry name" value="Integrin alpha N-terminal domain"/>
    <property type="match status" value="2"/>
</dbReference>
<reference evidence="9 10" key="1">
    <citation type="submission" date="2024-03" db="EMBL/GenBank/DDBJ databases">
        <title>The Acrasis kona genome and developmental transcriptomes reveal deep origins of eukaryotic multicellular pathways.</title>
        <authorList>
            <person name="Sheikh S."/>
            <person name="Fu C.-J."/>
            <person name="Brown M.W."/>
            <person name="Baldauf S.L."/>
        </authorList>
    </citation>
    <scope>NUCLEOTIDE SEQUENCE [LARGE SCALE GENOMIC DNA]</scope>
    <source>
        <strain evidence="9 10">ATCC MYA-3509</strain>
    </source>
</reference>
<evidence type="ECO:0000256" key="5">
    <source>
        <dbReference type="ARBA" id="ARBA00023136"/>
    </source>
</evidence>
<feature type="signal peptide" evidence="7">
    <location>
        <begin position="1"/>
        <end position="20"/>
    </location>
</feature>
<gene>
    <name evidence="9" type="ORF">AKO1_010114</name>
</gene>
<evidence type="ECO:0000256" key="7">
    <source>
        <dbReference type="SAM" id="SignalP"/>
    </source>
</evidence>
<keyword evidence="3 7" id="KW-0732">Signal</keyword>
<feature type="chain" id="PRO_5043509249" evidence="7">
    <location>
        <begin position="21"/>
        <end position="739"/>
    </location>
</feature>
<protein>
    <submittedName>
        <fullName evidence="9">Outer membrane protein assembly factor BamB</fullName>
    </submittedName>
</protein>
<dbReference type="InterPro" id="IPR028994">
    <property type="entry name" value="Integrin_alpha_N"/>
</dbReference>
<keyword evidence="2 6" id="KW-0812">Transmembrane</keyword>
<comment type="caution">
    <text evidence="9">The sequence shown here is derived from an EMBL/GenBank/DDBJ whole genome shotgun (WGS) entry which is preliminary data.</text>
</comment>
<dbReference type="InterPro" id="IPR056376">
    <property type="entry name" value="DEX1_C"/>
</dbReference>